<keyword evidence="1" id="KW-0479">Metal-binding</keyword>
<proteinExistence type="predicted"/>
<dbReference type="Gene3D" id="4.10.60.10">
    <property type="entry name" value="Zinc finger, CCHC-type"/>
    <property type="match status" value="1"/>
</dbReference>
<feature type="compositionally biased region" description="Polar residues" evidence="2">
    <location>
        <begin position="514"/>
        <end position="536"/>
    </location>
</feature>
<comment type="caution">
    <text evidence="4">The sequence shown here is derived from an EMBL/GenBank/DDBJ whole genome shotgun (WGS) entry which is preliminary data.</text>
</comment>
<feature type="region of interest" description="Disordered" evidence="2">
    <location>
        <begin position="153"/>
        <end position="189"/>
    </location>
</feature>
<dbReference type="GO" id="GO:0003676">
    <property type="term" value="F:nucleic acid binding"/>
    <property type="evidence" value="ECO:0007669"/>
    <property type="project" value="InterPro"/>
</dbReference>
<organism evidence="4 5">
    <name type="scientific">Lolium multiflorum</name>
    <name type="common">Italian ryegrass</name>
    <name type="synonym">Lolium perenne subsp. multiflorum</name>
    <dbReference type="NCBI Taxonomy" id="4521"/>
    <lineage>
        <taxon>Eukaryota</taxon>
        <taxon>Viridiplantae</taxon>
        <taxon>Streptophyta</taxon>
        <taxon>Embryophyta</taxon>
        <taxon>Tracheophyta</taxon>
        <taxon>Spermatophyta</taxon>
        <taxon>Magnoliopsida</taxon>
        <taxon>Liliopsida</taxon>
        <taxon>Poales</taxon>
        <taxon>Poaceae</taxon>
        <taxon>BOP clade</taxon>
        <taxon>Pooideae</taxon>
        <taxon>Poodae</taxon>
        <taxon>Poeae</taxon>
        <taxon>Poeae Chloroplast Group 2 (Poeae type)</taxon>
        <taxon>Loliodinae</taxon>
        <taxon>Loliinae</taxon>
        <taxon>Lolium</taxon>
    </lineage>
</organism>
<gene>
    <name evidence="4" type="ORF">QYE76_064012</name>
</gene>
<dbReference type="PROSITE" id="PS50158">
    <property type="entry name" value="ZF_CCHC"/>
    <property type="match status" value="1"/>
</dbReference>
<dbReference type="EMBL" id="JAUUTY010000004">
    <property type="protein sequence ID" value="KAK1646207.1"/>
    <property type="molecule type" value="Genomic_DNA"/>
</dbReference>
<feature type="compositionally biased region" description="Polar residues" evidence="2">
    <location>
        <begin position="652"/>
        <end position="665"/>
    </location>
</feature>
<feature type="region of interest" description="Disordered" evidence="2">
    <location>
        <begin position="1"/>
        <end position="92"/>
    </location>
</feature>
<evidence type="ECO:0000256" key="1">
    <source>
        <dbReference type="PROSITE-ProRule" id="PRU00047"/>
    </source>
</evidence>
<keyword evidence="1" id="KW-0862">Zinc</keyword>
<dbReference type="GO" id="GO:0008270">
    <property type="term" value="F:zinc ion binding"/>
    <property type="evidence" value="ECO:0007669"/>
    <property type="project" value="UniProtKB-KW"/>
</dbReference>
<evidence type="ECO:0000259" key="3">
    <source>
        <dbReference type="PROSITE" id="PS50158"/>
    </source>
</evidence>
<accession>A0AAD8S636</accession>
<dbReference type="InterPro" id="IPR036875">
    <property type="entry name" value="Znf_CCHC_sf"/>
</dbReference>
<feature type="compositionally biased region" description="Gly residues" evidence="2">
    <location>
        <begin position="1"/>
        <end position="31"/>
    </location>
</feature>
<name>A0AAD8S636_LOLMU</name>
<dbReference type="AlphaFoldDB" id="A0AAD8S636"/>
<evidence type="ECO:0000313" key="4">
    <source>
        <dbReference type="EMBL" id="KAK1646207.1"/>
    </source>
</evidence>
<feature type="region of interest" description="Disordered" evidence="2">
    <location>
        <begin position="470"/>
        <end position="536"/>
    </location>
</feature>
<evidence type="ECO:0000256" key="2">
    <source>
        <dbReference type="SAM" id="MobiDB-lite"/>
    </source>
</evidence>
<dbReference type="PANTHER" id="PTHR33170:SF40">
    <property type="entry name" value="OS04G0557100 PROTEIN"/>
    <property type="match status" value="1"/>
</dbReference>
<feature type="compositionally biased region" description="Polar residues" evidence="2">
    <location>
        <begin position="156"/>
        <end position="169"/>
    </location>
</feature>
<feature type="compositionally biased region" description="Polar residues" evidence="2">
    <location>
        <begin position="180"/>
        <end position="189"/>
    </location>
</feature>
<dbReference type="PANTHER" id="PTHR33170">
    <property type="entry name" value="DUF4283 DOMAIN-CONTAINING PROTEIN-RELATED"/>
    <property type="match status" value="1"/>
</dbReference>
<feature type="compositionally biased region" description="Basic and acidic residues" evidence="2">
    <location>
        <begin position="493"/>
        <end position="513"/>
    </location>
</feature>
<sequence length="785" mass="84998">MANRGGGQPNRGRPPGGRGGAGWQDGFGAGRGSNFFHGGPSGTAGTGADAGDQSNVFGDGVFRAGPARPNNGGDRGDRRYHNGFNNQYDGRRNYGYNNYNSRRFVPNNSTAARGSNGGYAATVPTLSDFQQKLVAEAAEALAKQLAGRPEFLNCEQPMNNSNSQPTPNLVRQPGFARPQPVQSTPNSVTQSLRPEEVMLAVAGIGSKDPVIHVEGMSEADFVAANNKKGPSCFRCRQHGHFLNDCQVILCDCCQKPDHATKDCPLHKAPRPRLAMYGMGHPDLAFWELPISSSVRPRVENTRLGRVEVSGGTLSIAQLITHLQWVVPDSAYQWEVEQVEQHVFKVNFPSKVELVRVQHFGRFHVPDSSIILSFDFWKKDVEPVWAPEDVWVRVHGLPPVALDDYLSLWALGDVFGKTKEVDIAFTRQYNVLRMFITCLDTTLIPDTWDLKIKNEFFRLRFEVEGGKHVVPSDVAMSEAPGDGGDDDPQGPNNQKKDDLDRNNKRNKNVGENEANKNGASSSPQLNDKTVGTNDMMRSNPQVTSEVADSVGECMPHTVVSAPKIMQHIAENQMGKRESEKIGAVLASTSIVCTTPRAHVAVPSRHAEAGRVALAPDARSIGAASMRAETAGHGCSGMQQPGMHGASPKAMQLGTSMTTPSSISKGSMSPGFAKSEMQTRGSKTLQHTYEQIVAFGGIQEEAKREVRSSGRLRAQHNADMTQMERATMLATKRAETPVIGYPASCSFNSAMGVAPPYGAAGGYGYWMQPDATGCSGLLFPGYWVATS</sequence>
<dbReference type="Proteomes" id="UP001231189">
    <property type="component" value="Unassembled WGS sequence"/>
</dbReference>
<reference evidence="4" key="1">
    <citation type="submission" date="2023-07" db="EMBL/GenBank/DDBJ databases">
        <title>A chromosome-level genome assembly of Lolium multiflorum.</title>
        <authorList>
            <person name="Chen Y."/>
            <person name="Copetti D."/>
            <person name="Kolliker R."/>
            <person name="Studer B."/>
        </authorList>
    </citation>
    <scope>NUCLEOTIDE SEQUENCE</scope>
    <source>
        <strain evidence="4">02402/16</strain>
        <tissue evidence="4">Leaf</tissue>
    </source>
</reference>
<evidence type="ECO:0000313" key="5">
    <source>
        <dbReference type="Proteomes" id="UP001231189"/>
    </source>
</evidence>
<dbReference type="InterPro" id="IPR001878">
    <property type="entry name" value="Znf_CCHC"/>
</dbReference>
<protein>
    <recommendedName>
        <fullName evidence="3">CCHC-type domain-containing protein</fullName>
    </recommendedName>
</protein>
<dbReference type="SMART" id="SM00343">
    <property type="entry name" value="ZnF_C2HC"/>
    <property type="match status" value="2"/>
</dbReference>
<dbReference type="SUPFAM" id="SSF57756">
    <property type="entry name" value="Retrovirus zinc finger-like domains"/>
    <property type="match status" value="1"/>
</dbReference>
<keyword evidence="1" id="KW-0863">Zinc-finger</keyword>
<keyword evidence="5" id="KW-1185">Reference proteome</keyword>
<feature type="domain" description="CCHC-type" evidence="3">
    <location>
        <begin position="232"/>
        <end position="245"/>
    </location>
</feature>
<feature type="region of interest" description="Disordered" evidence="2">
    <location>
        <begin position="652"/>
        <end position="673"/>
    </location>
</feature>